<dbReference type="Proteomes" id="UP000182011">
    <property type="component" value="Unassembled WGS sequence"/>
</dbReference>
<evidence type="ECO:0000256" key="1">
    <source>
        <dbReference type="SAM" id="Phobius"/>
    </source>
</evidence>
<accession>A0A0P1LAI2</accession>
<accession>A0A0P1P697</accession>
<keyword evidence="1" id="KW-0812">Transmembrane</keyword>
<evidence type="ECO:0000313" key="5">
    <source>
        <dbReference type="Proteomes" id="UP000182200"/>
    </source>
</evidence>
<feature type="transmembrane region" description="Helical" evidence="1">
    <location>
        <begin position="127"/>
        <end position="151"/>
    </location>
</feature>
<proteinExistence type="predicted"/>
<keyword evidence="5" id="KW-1185">Reference proteome</keyword>
<accession>A0A0P1MKP1</accession>
<accession>A0A0N7MSF8</accession>
<dbReference type="OrthoDB" id="9799578at2"/>
<accession>A0A0N7MQ63</accession>
<dbReference type="InterPro" id="IPR025098">
    <property type="entry name" value="DUF4013"/>
</dbReference>
<protein>
    <recommendedName>
        <fullName evidence="6">DUF4013 domain-containing protein</fullName>
    </recommendedName>
</protein>
<feature type="transmembrane region" description="Helical" evidence="1">
    <location>
        <begin position="181"/>
        <end position="214"/>
    </location>
</feature>
<evidence type="ECO:0000313" key="3">
    <source>
        <dbReference type="EMBL" id="CUU03870.1"/>
    </source>
</evidence>
<accession>A0A0P1LV21</accession>
<evidence type="ECO:0000313" key="2">
    <source>
        <dbReference type="EMBL" id="CUS79349.1"/>
    </source>
</evidence>
<gene>
    <name evidence="3" type="ORF">JGI4_00874</name>
    <name evidence="2" type="ORF">JGI8_00309</name>
</gene>
<dbReference type="Proteomes" id="UP000182200">
    <property type="component" value="Unassembled WGS sequence"/>
</dbReference>
<name>A0A0N7MQ63_9BACT</name>
<dbReference type="EMBL" id="FAOP01000004">
    <property type="protein sequence ID" value="CUU03870.1"/>
    <property type="molecule type" value="Genomic_DNA"/>
</dbReference>
<accession>A0A0P1LE08</accession>
<dbReference type="Pfam" id="PF13197">
    <property type="entry name" value="DUF4013"/>
    <property type="match status" value="1"/>
</dbReference>
<dbReference type="RefSeq" id="WP_047133671.1">
    <property type="nucleotide sequence ID" value="NZ_CZVI01000002.1"/>
</dbReference>
<evidence type="ECO:0008006" key="6">
    <source>
        <dbReference type="Google" id="ProtNLM"/>
    </source>
</evidence>
<dbReference type="STRING" id="1633631.GCA_001442925_00873"/>
<dbReference type="AlphaFoldDB" id="A0A0N7MQ63"/>
<organism evidence="3 4">
    <name type="scientific">Candidatus Kryptonium thompsonii</name>
    <dbReference type="NCBI Taxonomy" id="1633631"/>
    <lineage>
        <taxon>Bacteria</taxon>
        <taxon>Pseudomonadati</taxon>
        <taxon>Candidatus Kryptoniota</taxon>
        <taxon>Candidatus Kryptonium</taxon>
    </lineage>
</organism>
<feature type="transmembrane region" description="Helical" evidence="1">
    <location>
        <begin position="20"/>
        <end position="42"/>
    </location>
</feature>
<accession>A0A0P1NW39</accession>
<accession>A0A0S4MY34</accession>
<keyword evidence="1" id="KW-1133">Transmembrane helix</keyword>
<reference evidence="3 4" key="2">
    <citation type="submission" date="2015-11" db="EMBL/GenBank/DDBJ databases">
        <authorList>
            <person name="Zhang Y."/>
            <person name="Guo Z."/>
        </authorList>
    </citation>
    <scope>NUCLEOTIDE SEQUENCE [LARGE SCALE GENOMIC DNA]</scope>
    <source>
        <strain evidence="3">JGI-4</strain>
    </source>
</reference>
<evidence type="ECO:0000313" key="4">
    <source>
        <dbReference type="Proteomes" id="UP000182011"/>
    </source>
</evidence>
<reference evidence="2 5" key="1">
    <citation type="submission" date="2015-11" db="EMBL/GenBank/DDBJ databases">
        <authorList>
            <person name="Varghese N."/>
        </authorList>
    </citation>
    <scope>NUCLEOTIDE SEQUENCE [LARGE SCALE GENOMIC DNA]</scope>
    <source>
        <strain evidence="2 5">JGI-8</strain>
    </source>
</reference>
<sequence>MNIERGFKFVFQEKNWFGKVVVGGLMLLFSFLIVPLLIYYGYLVDVTRRTIKEEPQLLPDWDDIGQKIANGFKLLVIIIVYLIPFLVLLVISLPFAEIEFENFKSREITAFIMLFLSNLFFKSELTGISILFAISSLVYILFFVLILPFVVGKFAESESISDAFAISDIFSMLRDNIGEAIIVFLLTIFLQLLASLGLALCFIGIFLTGFWASVVQYYLYGELYKKATQTRTRSILTT</sequence>
<feature type="transmembrane region" description="Helical" evidence="1">
    <location>
        <begin position="74"/>
        <end position="96"/>
    </location>
</feature>
<dbReference type="EMBL" id="CZVI01000002">
    <property type="protein sequence ID" value="CUS79349.1"/>
    <property type="molecule type" value="Genomic_DNA"/>
</dbReference>
<keyword evidence="1" id="KW-0472">Membrane</keyword>